<dbReference type="AlphaFoldDB" id="A0A368VP99"/>
<dbReference type="RefSeq" id="WP_114453506.1">
    <property type="nucleotide sequence ID" value="NZ_QPJC01000007.1"/>
</dbReference>
<dbReference type="PANTHER" id="PTHR47396">
    <property type="entry name" value="TYPE I RESTRICTION ENZYME ECOKI R PROTEIN"/>
    <property type="match status" value="1"/>
</dbReference>
<dbReference type="Proteomes" id="UP000253495">
    <property type="component" value="Unassembled WGS sequence"/>
</dbReference>
<evidence type="ECO:0000313" key="3">
    <source>
        <dbReference type="EMBL" id="RCW43324.1"/>
    </source>
</evidence>
<evidence type="ECO:0000256" key="1">
    <source>
        <dbReference type="SAM" id="Coils"/>
    </source>
</evidence>
<dbReference type="SUPFAM" id="SSF52540">
    <property type="entry name" value="P-loop containing nucleoside triphosphate hydrolases"/>
    <property type="match status" value="2"/>
</dbReference>
<dbReference type="Gene3D" id="3.90.1570.30">
    <property type="match status" value="1"/>
</dbReference>
<dbReference type="GO" id="GO:0009035">
    <property type="term" value="F:type I site-specific deoxyribonuclease activity"/>
    <property type="evidence" value="ECO:0007669"/>
    <property type="project" value="UniProtKB-EC"/>
</dbReference>
<reference evidence="3 4" key="1">
    <citation type="submission" date="2018-07" db="EMBL/GenBank/DDBJ databases">
        <title>Genomic Encyclopedia of Type Strains, Phase III (KMG-III): the genomes of soil and plant-associated and newly described type strains.</title>
        <authorList>
            <person name="Whitman W."/>
        </authorList>
    </citation>
    <scope>NUCLEOTIDE SEQUENCE [LARGE SCALE GENOMIC DNA]</scope>
    <source>
        <strain evidence="3 4">CECT 8575</strain>
    </source>
</reference>
<feature type="domain" description="Helicase ATP-binding" evidence="2">
    <location>
        <begin position="448"/>
        <end position="638"/>
    </location>
</feature>
<dbReference type="Pfam" id="PF13643">
    <property type="entry name" value="DUF4145"/>
    <property type="match status" value="1"/>
</dbReference>
<dbReference type="GO" id="GO:0009307">
    <property type="term" value="P:DNA restriction-modification system"/>
    <property type="evidence" value="ECO:0007669"/>
    <property type="project" value="UniProtKB-KW"/>
</dbReference>
<dbReference type="PANTHER" id="PTHR47396:SF1">
    <property type="entry name" value="ATP-DEPENDENT HELICASE IRC3-RELATED"/>
    <property type="match status" value="1"/>
</dbReference>
<dbReference type="InterPro" id="IPR013670">
    <property type="entry name" value="EcoEI_R_C_dom"/>
</dbReference>
<evidence type="ECO:0000313" key="4">
    <source>
        <dbReference type="Proteomes" id="UP000253495"/>
    </source>
</evidence>
<dbReference type="GO" id="GO:0005829">
    <property type="term" value="C:cytosol"/>
    <property type="evidence" value="ECO:0007669"/>
    <property type="project" value="TreeGrafter"/>
</dbReference>
<dbReference type="InterPro" id="IPR006935">
    <property type="entry name" value="Helicase/UvrB_N"/>
</dbReference>
<organism evidence="3 4">
    <name type="scientific">Halopolyspora algeriensis</name>
    <dbReference type="NCBI Taxonomy" id="1500506"/>
    <lineage>
        <taxon>Bacteria</taxon>
        <taxon>Bacillati</taxon>
        <taxon>Actinomycetota</taxon>
        <taxon>Actinomycetes</taxon>
        <taxon>Actinomycetes incertae sedis</taxon>
        <taxon>Halopolyspora</taxon>
    </lineage>
</organism>
<dbReference type="GO" id="GO:0005524">
    <property type="term" value="F:ATP binding"/>
    <property type="evidence" value="ECO:0007669"/>
    <property type="project" value="UniProtKB-KW"/>
</dbReference>
<gene>
    <name evidence="3" type="ORF">DFQ14_107214</name>
</gene>
<dbReference type="EMBL" id="QPJC01000007">
    <property type="protein sequence ID" value="RCW43324.1"/>
    <property type="molecule type" value="Genomic_DNA"/>
</dbReference>
<dbReference type="Gene3D" id="3.40.50.300">
    <property type="entry name" value="P-loop containing nucleotide triphosphate hydrolases"/>
    <property type="match status" value="2"/>
</dbReference>
<dbReference type="InterPro" id="IPR014001">
    <property type="entry name" value="Helicase_ATP-bd"/>
</dbReference>
<dbReference type="Pfam" id="PF08463">
    <property type="entry name" value="EcoEI_R_C"/>
    <property type="match status" value="1"/>
</dbReference>
<dbReference type="SMART" id="SM00487">
    <property type="entry name" value="DEXDc"/>
    <property type="match status" value="1"/>
</dbReference>
<accession>A0A368VP99</accession>
<comment type="caution">
    <text evidence="3">The sequence shown here is derived from an EMBL/GenBank/DDBJ whole genome shotgun (WGS) entry which is preliminary data.</text>
</comment>
<feature type="coiled-coil region" evidence="1">
    <location>
        <begin position="194"/>
        <end position="242"/>
    </location>
</feature>
<sequence length="1202" mass="134531">MAQATPAEGTSAPVDPRVAELARNSPNFGLLAEHDLLLASLGASAESYVFTDPSSALFKARQFGEALAKWLVRKSRTEVIGDRQLDRLRALADAGIVIGQVADAFHAIRKAGNEAVHEYYADRRQALQVVHHCFSLGYWLYRLLTGERHLRSFVPPTPQQEPEPSSQAERHELDRLHADLEAHRATLIETRTELAGAHDSLEREQRVRREVEQQLARVSAEQQRWREIADQLSDVLERLRAEREDAGPEKVTAGQRHAFIERARQAGRPPLTEAQVRERLDEALRLAGWAVQDVNEQNLFAAQGVAVREVRTRAGYADYLLYVDRKLVGVIEAKREGEDLSAAQQQASGYATGLTGRQRMASWRGELVFQYVTDGNEVRFRNGLDPKPRTRRVFAVHRPGTIAGWMRRAEEDPQHPTLRARLAALPEVPLDRAPLRQAQYDAITGLEASLARGDERALIQMATGAGKTFMAASASYRLLKHAGARRILFLVDRNNLGDQAVAEFDNFTTPDTGTKFGELHGIGRMSGNTVLDSSDVVVSTIQRLWLALTGRQVPDAGDDTDEDEPVDLPEGPVEVGYNPHLPPETFDVIVIDECHRSIYGKWRAVLEYFDATLIGLTATPIPVTYGFFASNLVSRYTYEESVADRVNVPFEVYRIGTRIGEQGGRIEGGTVVPVRDTKTRRQRLEDLDDDYVYSGRQEGRSVIARDRLRTVIGEFHDKLFTHIFPPVGRGEHARGRRYVPKTLIFAKSDDHAEEVVAEVREVFGEGDAFCRKITSKARKPKDRLQEFRNSAELRIAVTVDMIATGTDVRVLECVVFLREPQTWSLFEQMKGRGARTVDAAELRRVTPDVTTKAHFVLVDAVGVTDSPRPETRPLERFTERQIGLDKLLGKAGSLTLDADEASTLAGRLTTLNGKLDDGERHELAELAGRPLEEITKGMLEVAGPERRAELYHRAVEESGGDEAAGEQALQEALVEAVRPLAENPELRNRILQVRRAHELVIDEVSEDEVTVSEGLTAEQRARQLVESFRDYLRTHSGEIAAFDVAFRERRDPHEVFAKLQDLAKRIERPPYQWTPERLLDAYAELGEATGRPSATAGVADLVGVLRWELGLDEKVRPYREIVQERYAGWLARQEQAGAVFSTDQRWWLDNVVHTIGKDATIRAEDFEHVPFTERGGAHGFAAAFGADRARALLDELNQELSA</sequence>
<protein>
    <submittedName>
        <fullName evidence="3">Type I restriction enzyme R subunit</fullName>
    </submittedName>
</protein>
<dbReference type="GO" id="GO:0003677">
    <property type="term" value="F:DNA binding"/>
    <property type="evidence" value="ECO:0007669"/>
    <property type="project" value="UniProtKB-KW"/>
</dbReference>
<dbReference type="Pfam" id="PF00271">
    <property type="entry name" value="Helicase_C"/>
    <property type="match status" value="1"/>
</dbReference>
<dbReference type="InterPro" id="IPR027417">
    <property type="entry name" value="P-loop_NTPase"/>
</dbReference>
<dbReference type="InterPro" id="IPR025285">
    <property type="entry name" value="DUF4145"/>
</dbReference>
<dbReference type="InterPro" id="IPR007409">
    <property type="entry name" value="Restrct_endonuc_type1_HsdR_N"/>
</dbReference>
<dbReference type="Pfam" id="PF04851">
    <property type="entry name" value="ResIII"/>
    <property type="match status" value="1"/>
</dbReference>
<dbReference type="InterPro" id="IPR001650">
    <property type="entry name" value="Helicase_C-like"/>
</dbReference>
<keyword evidence="4" id="KW-1185">Reference proteome</keyword>
<dbReference type="Pfam" id="PF04313">
    <property type="entry name" value="HSDR_N"/>
    <property type="match status" value="1"/>
</dbReference>
<dbReference type="CDD" id="cd18032">
    <property type="entry name" value="DEXHc_RE_I_III_res"/>
    <property type="match status" value="1"/>
</dbReference>
<name>A0A368VP99_9ACTN</name>
<dbReference type="PROSITE" id="PS51192">
    <property type="entry name" value="HELICASE_ATP_BIND_1"/>
    <property type="match status" value="1"/>
</dbReference>
<dbReference type="OrthoDB" id="9776021at2"/>
<evidence type="ECO:0000259" key="2">
    <source>
        <dbReference type="PROSITE" id="PS51192"/>
    </source>
</evidence>
<dbReference type="InterPro" id="IPR050742">
    <property type="entry name" value="Helicase_Restrict-Modif_Enz"/>
</dbReference>
<proteinExistence type="predicted"/>
<keyword evidence="1" id="KW-0175">Coiled coil</keyword>